<gene>
    <name evidence="2" type="ORF">G4B88_013626</name>
</gene>
<dbReference type="EMBL" id="JAATIQ010000025">
    <property type="protein sequence ID" value="KAF4398537.1"/>
    <property type="molecule type" value="Genomic_DNA"/>
</dbReference>
<feature type="region of interest" description="Disordered" evidence="1">
    <location>
        <begin position="616"/>
        <end position="717"/>
    </location>
</feature>
<feature type="compositionally biased region" description="Low complexity" evidence="1">
    <location>
        <begin position="621"/>
        <end position="632"/>
    </location>
</feature>
<keyword evidence="3" id="KW-1185">Reference proteome</keyword>
<accession>A0A7J6HTD9</accession>
<dbReference type="PANTHER" id="PTHR48435:SF1">
    <property type="entry name" value="POLYPROTEIN"/>
    <property type="match status" value="1"/>
</dbReference>
<name>A0A7J6HTD9_CANSA</name>
<reference evidence="2 3" key="1">
    <citation type="journal article" date="2020" name="bioRxiv">
        <title>Sequence and annotation of 42 cannabis genomes reveals extensive copy number variation in cannabinoid synthesis and pathogen resistance genes.</title>
        <authorList>
            <person name="Mckernan K.J."/>
            <person name="Helbert Y."/>
            <person name="Kane L.T."/>
            <person name="Ebling H."/>
            <person name="Zhang L."/>
            <person name="Liu B."/>
            <person name="Eaton Z."/>
            <person name="Mclaughlin S."/>
            <person name="Kingan S."/>
            <person name="Baybayan P."/>
            <person name="Concepcion G."/>
            <person name="Jordan M."/>
            <person name="Riva A."/>
            <person name="Barbazuk W."/>
            <person name="Harkins T."/>
        </authorList>
    </citation>
    <scope>NUCLEOTIDE SEQUENCE [LARGE SCALE GENOMIC DNA]</scope>
    <source>
        <strain evidence="3">cv. Jamaican Lion 4</strain>
        <tissue evidence="2">Leaf</tissue>
    </source>
</reference>
<organism evidence="2 3">
    <name type="scientific">Cannabis sativa</name>
    <name type="common">Hemp</name>
    <name type="synonym">Marijuana</name>
    <dbReference type="NCBI Taxonomy" id="3483"/>
    <lineage>
        <taxon>Eukaryota</taxon>
        <taxon>Viridiplantae</taxon>
        <taxon>Streptophyta</taxon>
        <taxon>Embryophyta</taxon>
        <taxon>Tracheophyta</taxon>
        <taxon>Spermatophyta</taxon>
        <taxon>Magnoliopsida</taxon>
        <taxon>eudicotyledons</taxon>
        <taxon>Gunneridae</taxon>
        <taxon>Pentapetalae</taxon>
        <taxon>rosids</taxon>
        <taxon>fabids</taxon>
        <taxon>Rosales</taxon>
        <taxon>Cannabaceae</taxon>
        <taxon>Cannabis</taxon>
    </lineage>
</organism>
<sequence>MANFDESSTSLSTLSAPLALTPSPTCRKSTSNKLDFLYELSYVPDENKITSDSLPLLNPYQPFTKTPSSFTRSIKALIKPSFKAPKEYIQASKFSQCQLAPTPEVQFVTLEIPPELPPQWMAQGYTHIHFGAIRLALNYHGRKGLPVSARIGLLDTRMRKYQHASIATIETTLNAGTVVVTLFPNFNMSLRDNRLTDAFKVEVQTVGVEQDPTSLGATLHYQMAYRLQDHALDLNIPQTQDALLISVDSKQVPTCTHVPKQMTTEELTKLLPKSWVTNYEKLHKPQPVVQTTTEPSYHTKEDGSVEIIFDRSQTKTPSCFHTQYVITPIQSIDAEILYFDSQGKPIYAFESSEGHKYWDVCNCKSCLKDDVPSPRPTPGRRLKEKLERSDKTIGLLGQPSGKFDYIVKYSAPKSYNQPMPEPTGWDSDDASQDSQPKIVLPCYKRQAKWMKKHGEKFPTPAVQQSTHDKLMAIIKSNSVPMSLFLAKEAEMKALKTQYESLKKQFFQQESYPTGPPSTLFGGNTTLFGAHTPSVPWQFSTMPKTSPTSPFSVSSQEDSLLRLRRMLDENQQQKTKKGKKKESLDNSPPRASFLSEKEPKQFMAQHNPISAMLHRPDEEFDSQSSTSSSSSSSDQEENSETCSQDSDTSNESQDSGTSDESKDSDTSDDDVPPYFMAQSAYSQTEPIVKSEDESEEDEEEAATKNTESRHHQKSKYSKFQTFTLDDIPPSKWRERFQEFQAWLSLETQKPQAQTGTILLNFNSYYPIDESLIPNYEKEYWK</sequence>
<evidence type="ECO:0000256" key="1">
    <source>
        <dbReference type="SAM" id="MobiDB-lite"/>
    </source>
</evidence>
<dbReference type="AlphaFoldDB" id="A0A7J6HTD9"/>
<comment type="caution">
    <text evidence="2">The sequence shown here is derived from an EMBL/GenBank/DDBJ whole genome shotgun (WGS) entry which is preliminary data.</text>
</comment>
<protein>
    <submittedName>
        <fullName evidence="2">Uncharacterized protein</fullName>
    </submittedName>
</protein>
<feature type="region of interest" description="Disordered" evidence="1">
    <location>
        <begin position="538"/>
        <end position="557"/>
    </location>
</feature>
<proteinExistence type="predicted"/>
<evidence type="ECO:0000313" key="3">
    <source>
        <dbReference type="Proteomes" id="UP000583929"/>
    </source>
</evidence>
<dbReference type="Proteomes" id="UP000583929">
    <property type="component" value="Unassembled WGS sequence"/>
</dbReference>
<feature type="region of interest" description="Disordered" evidence="1">
    <location>
        <begin position="569"/>
        <end position="598"/>
    </location>
</feature>
<dbReference type="InterPro" id="IPR028919">
    <property type="entry name" value="Viral_movement"/>
</dbReference>
<dbReference type="InterPro" id="IPR053098">
    <property type="entry name" value="Petuviruses_polyprotein"/>
</dbReference>
<feature type="compositionally biased region" description="Polar residues" evidence="1">
    <location>
        <begin position="641"/>
        <end position="652"/>
    </location>
</feature>
<dbReference type="Pfam" id="PF01107">
    <property type="entry name" value="MP"/>
    <property type="match status" value="1"/>
</dbReference>
<evidence type="ECO:0000313" key="2">
    <source>
        <dbReference type="EMBL" id="KAF4398537.1"/>
    </source>
</evidence>
<dbReference type="PANTHER" id="PTHR48435">
    <property type="entry name" value="POLYPROTEIN"/>
    <property type="match status" value="1"/>
</dbReference>